<evidence type="ECO:0000313" key="2">
    <source>
        <dbReference type="Proteomes" id="UP000826212"/>
    </source>
</evidence>
<proteinExistence type="predicted"/>
<organism evidence="1 2">
    <name type="scientific">Halosquirtibacter laminarini</name>
    <dbReference type="NCBI Taxonomy" id="3374600"/>
    <lineage>
        <taxon>Bacteria</taxon>
        <taxon>Pseudomonadati</taxon>
        <taxon>Bacteroidota</taxon>
        <taxon>Bacteroidia</taxon>
        <taxon>Marinilabiliales</taxon>
        <taxon>Prolixibacteraceae</taxon>
        <taxon>Halosquirtibacter</taxon>
    </lineage>
</organism>
<evidence type="ECO:0000313" key="1">
    <source>
        <dbReference type="EMBL" id="QZE15519.1"/>
    </source>
</evidence>
<name>A0AC61NRA8_9BACT</name>
<keyword evidence="2" id="KW-1185">Reference proteome</keyword>
<reference evidence="1" key="1">
    <citation type="submission" date="2021-08" db="EMBL/GenBank/DDBJ databases">
        <title>Novel anaerobic bacterium isolated from sea squirt in East Sea, Republic of Korea.</title>
        <authorList>
            <person name="Nguyen T.H."/>
            <person name="Li Z."/>
            <person name="Lee Y.-J."/>
            <person name="Ko J."/>
            <person name="Kim S.-G."/>
        </authorList>
    </citation>
    <scope>NUCLEOTIDE SEQUENCE</scope>
    <source>
        <strain evidence="1">KCTC 25031</strain>
    </source>
</reference>
<dbReference type="EMBL" id="CP081303">
    <property type="protein sequence ID" value="QZE15519.1"/>
    <property type="molecule type" value="Genomic_DNA"/>
</dbReference>
<sequence length="438" mass="49031">MIKRNVKCLFVIVLLAISPIVGSAQEALTLEQAIEIGLKNNFDILISDKNLDIATTNNNWGNAGRYPTISFSMKGDISPMYQKDQNMTVYSANVMANVDWVLFDGFRVKITKQKLTDLESLSGGQASVVVEGVIRKIISAWYLARVEKEKEIVRKEMVTLSKDRYDQAKRLAEMGSKTKYELLQAQNAWLEDQGNYLSQKVTAKNARRNLSYVMGEDSSKSIWGVQGELSAEDKDFVMADLLDKMYHDNNNLKNQYLNQKLMVDEQGLAKSKMFPTISLNGAITESYSESSPQHPNMIPGVTTNPSVGIRLSYNIFSGGTRKRAIQVAKINKEISDLKIDDMKLSLANQLGQYYDLYDVNKSLLHLSDEQVGAAKLNLDISIQKLRSGAINSFNFRDVQVMYFNAKTAQLNAIYKLQMSYVDLVTITGGVIAAYSPAK</sequence>
<accession>A0AC61NRA8</accession>
<gene>
    <name evidence="1" type="ORF">K4L44_06720</name>
</gene>
<protein>
    <submittedName>
        <fullName evidence="1">TolC family protein</fullName>
    </submittedName>
</protein>
<dbReference type="Proteomes" id="UP000826212">
    <property type="component" value="Chromosome"/>
</dbReference>